<dbReference type="RefSeq" id="XP_003326101.1">
    <property type="nucleotide sequence ID" value="XM_003326053.2"/>
</dbReference>
<reference key="1">
    <citation type="submission" date="2007-01" db="EMBL/GenBank/DDBJ databases">
        <title>The Genome Sequence of Puccinia graminis f. sp. tritici Strain CRL 75-36-700-3.</title>
        <authorList>
            <consortium name="The Broad Institute Genome Sequencing Platform"/>
            <person name="Birren B."/>
            <person name="Lander E."/>
            <person name="Galagan J."/>
            <person name="Nusbaum C."/>
            <person name="Devon K."/>
            <person name="Cuomo C."/>
            <person name="Jaffe D."/>
            <person name="Butler J."/>
            <person name="Alvarez P."/>
            <person name="Gnerre S."/>
            <person name="Grabherr M."/>
            <person name="Mauceli E."/>
            <person name="Brockman W."/>
            <person name="Young S."/>
            <person name="LaButti K."/>
            <person name="Sykes S."/>
            <person name="DeCaprio D."/>
            <person name="Crawford M."/>
            <person name="Koehrsen M."/>
            <person name="Engels R."/>
            <person name="Montgomery P."/>
            <person name="Pearson M."/>
            <person name="Howarth C."/>
            <person name="Larson L."/>
            <person name="White J."/>
            <person name="Zeng Q."/>
            <person name="Kodira C."/>
            <person name="Yandava C."/>
            <person name="Alvarado L."/>
            <person name="O'Leary S."/>
            <person name="Szabo L."/>
            <person name="Dean R."/>
            <person name="Schein J."/>
        </authorList>
    </citation>
    <scope>NUCLEOTIDE SEQUENCE</scope>
    <source>
        <strain>CRL 75-36-700-3</strain>
    </source>
</reference>
<dbReference type="AlphaFoldDB" id="E3KBI4"/>
<organism evidence="2 3">
    <name type="scientific">Puccinia graminis f. sp. tritici (strain CRL 75-36-700-3 / race SCCL)</name>
    <name type="common">Black stem rust fungus</name>
    <dbReference type="NCBI Taxonomy" id="418459"/>
    <lineage>
        <taxon>Eukaryota</taxon>
        <taxon>Fungi</taxon>
        <taxon>Dikarya</taxon>
        <taxon>Basidiomycota</taxon>
        <taxon>Pucciniomycotina</taxon>
        <taxon>Pucciniomycetes</taxon>
        <taxon>Pucciniales</taxon>
        <taxon>Pucciniaceae</taxon>
        <taxon>Puccinia</taxon>
    </lineage>
</organism>
<feature type="compositionally biased region" description="Polar residues" evidence="1">
    <location>
        <begin position="89"/>
        <end position="99"/>
    </location>
</feature>
<dbReference type="Proteomes" id="UP000008783">
    <property type="component" value="Unassembled WGS sequence"/>
</dbReference>
<evidence type="ECO:0000313" key="2">
    <source>
        <dbReference type="EMBL" id="EFP81682.1"/>
    </source>
</evidence>
<keyword evidence="3" id="KW-1185">Reference proteome</keyword>
<dbReference type="HOGENOM" id="CLU_1338090_0_0_1"/>
<dbReference type="OrthoDB" id="10585545at2759"/>
<feature type="region of interest" description="Disordered" evidence="1">
    <location>
        <begin position="71"/>
        <end position="148"/>
    </location>
</feature>
<dbReference type="VEuPathDB" id="FungiDB:PGTG_07931"/>
<evidence type="ECO:0000256" key="1">
    <source>
        <dbReference type="SAM" id="MobiDB-lite"/>
    </source>
</evidence>
<reference evidence="3" key="2">
    <citation type="journal article" date="2011" name="Proc. Natl. Acad. Sci. U.S.A.">
        <title>Obligate biotrophy features unraveled by the genomic analysis of rust fungi.</title>
        <authorList>
            <person name="Duplessis S."/>
            <person name="Cuomo C.A."/>
            <person name="Lin Y.-C."/>
            <person name="Aerts A."/>
            <person name="Tisserant E."/>
            <person name="Veneault-Fourrey C."/>
            <person name="Joly D.L."/>
            <person name="Hacquard S."/>
            <person name="Amselem J."/>
            <person name="Cantarel B.L."/>
            <person name="Chiu R."/>
            <person name="Coutinho P.M."/>
            <person name="Feau N."/>
            <person name="Field M."/>
            <person name="Frey P."/>
            <person name="Gelhaye E."/>
            <person name="Goldberg J."/>
            <person name="Grabherr M.G."/>
            <person name="Kodira C.D."/>
            <person name="Kohler A."/>
            <person name="Kuees U."/>
            <person name="Lindquist E.A."/>
            <person name="Lucas S.M."/>
            <person name="Mago R."/>
            <person name="Mauceli E."/>
            <person name="Morin E."/>
            <person name="Murat C."/>
            <person name="Pangilinan J.L."/>
            <person name="Park R."/>
            <person name="Pearson M."/>
            <person name="Quesneville H."/>
            <person name="Rouhier N."/>
            <person name="Sakthikumar S."/>
            <person name="Salamov A.A."/>
            <person name="Schmutz J."/>
            <person name="Selles B."/>
            <person name="Shapiro H."/>
            <person name="Tanguay P."/>
            <person name="Tuskan G.A."/>
            <person name="Henrissat B."/>
            <person name="Van de Peer Y."/>
            <person name="Rouze P."/>
            <person name="Ellis J.G."/>
            <person name="Dodds P.N."/>
            <person name="Schein J.E."/>
            <person name="Zhong S."/>
            <person name="Hamelin R.C."/>
            <person name="Grigoriev I.V."/>
            <person name="Szabo L.J."/>
            <person name="Martin F."/>
        </authorList>
    </citation>
    <scope>NUCLEOTIDE SEQUENCE [LARGE SCALE GENOMIC DNA]</scope>
    <source>
        <strain evidence="3">CRL 75-36-700-3 / race SCCL</strain>
    </source>
</reference>
<evidence type="ECO:0000313" key="3">
    <source>
        <dbReference type="Proteomes" id="UP000008783"/>
    </source>
</evidence>
<accession>E3KBI4</accession>
<name>E3KBI4_PUCGT</name>
<proteinExistence type="predicted"/>
<dbReference type="InParanoid" id="E3KBI4"/>
<feature type="compositionally biased region" description="Polar residues" evidence="1">
    <location>
        <begin position="114"/>
        <end position="143"/>
    </location>
</feature>
<gene>
    <name evidence="2" type="ORF">PGTG_07931</name>
</gene>
<dbReference type="GeneID" id="10533389"/>
<protein>
    <submittedName>
        <fullName evidence="2">Uncharacterized protein</fullName>
    </submittedName>
</protein>
<sequence>MAIQTLCWAKLARGDRNVNIRADSRSFLSPLLLPPIPPHNPLSASSYRPFKPIFLPTEPESYQVGKAPFRRLSYPPSKRQKSRIIPTSERPSNMESTLRSAPKVTRAKSAKNPVVNNENTSSPSAETETPVNPTITLDASQDSGGDESVDLISKNPVLSTETLNEIASKTSVPPITEQIDEREHIWAKIKDAQTAGDEGFAEGGA</sequence>
<dbReference type="KEGG" id="pgr:PGTG_07931"/>
<dbReference type="EMBL" id="DS178279">
    <property type="protein sequence ID" value="EFP81682.1"/>
    <property type="molecule type" value="Genomic_DNA"/>
</dbReference>